<dbReference type="InterPro" id="IPR046730">
    <property type="entry name" value="DUF6622"/>
</dbReference>
<dbReference type="Proteomes" id="UP000199317">
    <property type="component" value="Unassembled WGS sequence"/>
</dbReference>
<feature type="transmembrane region" description="Helical" evidence="1">
    <location>
        <begin position="64"/>
        <end position="81"/>
    </location>
</feature>
<keyword evidence="3" id="KW-1185">Reference proteome</keyword>
<evidence type="ECO:0000313" key="2">
    <source>
        <dbReference type="EMBL" id="SDO84325.1"/>
    </source>
</evidence>
<gene>
    <name evidence="2" type="ORF">SAMN04489708_10484</name>
</gene>
<accession>A0A1H0MVJ4</accession>
<feature type="transmembrane region" description="Helical" evidence="1">
    <location>
        <begin position="107"/>
        <end position="130"/>
    </location>
</feature>
<keyword evidence="1" id="KW-1133">Transmembrane helix</keyword>
<proteinExistence type="predicted"/>
<dbReference type="RefSeq" id="WP_092832602.1">
    <property type="nucleotide sequence ID" value="NZ_FNJL01000004.1"/>
</dbReference>
<keyword evidence="1" id="KW-0472">Membrane</keyword>
<feature type="transmembrane region" description="Helical" evidence="1">
    <location>
        <begin position="142"/>
        <end position="163"/>
    </location>
</feature>
<organism evidence="2 3">
    <name type="scientific">Paracidovorax cattleyae</name>
    <dbReference type="NCBI Taxonomy" id="80868"/>
    <lineage>
        <taxon>Bacteria</taxon>
        <taxon>Pseudomonadati</taxon>
        <taxon>Pseudomonadota</taxon>
        <taxon>Betaproteobacteria</taxon>
        <taxon>Burkholderiales</taxon>
        <taxon>Comamonadaceae</taxon>
        <taxon>Paracidovorax</taxon>
    </lineage>
</organism>
<keyword evidence="1" id="KW-0812">Transmembrane</keyword>
<dbReference type="Pfam" id="PF20327">
    <property type="entry name" value="DUF6622"/>
    <property type="match status" value="1"/>
</dbReference>
<sequence>MTFIVHMLQATPAWVFALLAALAALGGRQLRPSRRTVGRALLLPAAMAAFSLYGMVAARHAQPAAWAAWGLAALAAAAFVASRPAPAGTRFDPVDAVFHLPGSVRPLLLMLGIFCTKYTVVVGLALQPALAGDPVFAGATSLLYGIFAGASAGRALRLLGLWWPARGAMPLGRT</sequence>
<name>A0A1H0MVJ4_9BURK</name>
<evidence type="ECO:0000256" key="1">
    <source>
        <dbReference type="SAM" id="Phobius"/>
    </source>
</evidence>
<dbReference type="EMBL" id="FNJL01000004">
    <property type="protein sequence ID" value="SDO84325.1"/>
    <property type="molecule type" value="Genomic_DNA"/>
</dbReference>
<dbReference type="AlphaFoldDB" id="A0A1H0MVJ4"/>
<reference evidence="3" key="1">
    <citation type="submission" date="2016-10" db="EMBL/GenBank/DDBJ databases">
        <authorList>
            <person name="Varghese N."/>
            <person name="Submissions S."/>
        </authorList>
    </citation>
    <scope>NUCLEOTIDE SEQUENCE [LARGE SCALE GENOMIC DNA]</scope>
    <source>
        <strain evidence="3">DSM 17101</strain>
    </source>
</reference>
<feature type="transmembrane region" description="Helical" evidence="1">
    <location>
        <begin position="6"/>
        <end position="25"/>
    </location>
</feature>
<protein>
    <submittedName>
        <fullName evidence="2">Uncharacterized protein</fullName>
    </submittedName>
</protein>
<feature type="transmembrane region" description="Helical" evidence="1">
    <location>
        <begin position="37"/>
        <end position="58"/>
    </location>
</feature>
<evidence type="ECO:0000313" key="3">
    <source>
        <dbReference type="Proteomes" id="UP000199317"/>
    </source>
</evidence>
<dbReference type="OrthoDB" id="3034721at2"/>